<dbReference type="CDD" id="cd01741">
    <property type="entry name" value="GATase1_1"/>
    <property type="match status" value="1"/>
</dbReference>
<dbReference type="InterPro" id="IPR044992">
    <property type="entry name" value="ChyE-like"/>
</dbReference>
<proteinExistence type="predicted"/>
<evidence type="ECO:0000313" key="2">
    <source>
        <dbReference type="EMBL" id="SDE85716.1"/>
    </source>
</evidence>
<dbReference type="AlphaFoldDB" id="A0A1G7GC66"/>
<dbReference type="PANTHER" id="PTHR42695:SF5">
    <property type="entry name" value="GLUTAMINE AMIDOTRANSFERASE YLR126C-RELATED"/>
    <property type="match status" value="1"/>
</dbReference>
<dbReference type="InterPro" id="IPR017926">
    <property type="entry name" value="GATASE"/>
</dbReference>
<sequence>MSFRSDQSRVVVPFASRRPAAVTPGDQVLDQISAQVSLRPVLIVLHQETSTPGRIGNALRALGYRLDIRRPRFGDALPETLDAHAGAVIFGGPMSANDGDDYVRREIDWIAVPLREQRPFLGICLGAQMLARQLGAKVAPHPQGRVEVGYYPVRPTEAGRALCPDWPARVYHWHGEGFQLPAGADLLAAGDDFPVQAFQFGNAFGLQFHPDVTYAMMHRWTTRGCARMDSPGAQPGHLHFAERAVHDAAERAWLKHFIDGWIARVPQRQLLQAAE</sequence>
<reference evidence="2 3" key="1">
    <citation type="submission" date="2016-10" db="EMBL/GenBank/DDBJ databases">
        <authorList>
            <person name="de Groot N.N."/>
        </authorList>
    </citation>
    <scope>NUCLEOTIDE SEQUENCE [LARGE SCALE GENOMIC DNA]</scope>
    <source>
        <strain evidence="2 3">R5</strain>
    </source>
</reference>
<dbReference type="PANTHER" id="PTHR42695">
    <property type="entry name" value="GLUTAMINE AMIDOTRANSFERASE YLR126C-RELATED"/>
    <property type="match status" value="1"/>
</dbReference>
<dbReference type="Gene3D" id="3.40.50.880">
    <property type="match status" value="1"/>
</dbReference>
<dbReference type="GO" id="GO:0005829">
    <property type="term" value="C:cytosol"/>
    <property type="evidence" value="ECO:0007669"/>
    <property type="project" value="TreeGrafter"/>
</dbReference>
<organism evidence="2 3">
    <name type="scientific">Bradyrhizobium brasilense</name>
    <dbReference type="NCBI Taxonomy" id="1419277"/>
    <lineage>
        <taxon>Bacteria</taxon>
        <taxon>Pseudomonadati</taxon>
        <taxon>Pseudomonadota</taxon>
        <taxon>Alphaproteobacteria</taxon>
        <taxon>Hyphomicrobiales</taxon>
        <taxon>Nitrobacteraceae</taxon>
        <taxon>Bradyrhizobium</taxon>
    </lineage>
</organism>
<evidence type="ECO:0000259" key="1">
    <source>
        <dbReference type="Pfam" id="PF00117"/>
    </source>
</evidence>
<feature type="domain" description="Glutamine amidotransferase" evidence="1">
    <location>
        <begin position="55"/>
        <end position="213"/>
    </location>
</feature>
<dbReference type="PROSITE" id="PS51273">
    <property type="entry name" value="GATASE_TYPE_1"/>
    <property type="match status" value="1"/>
</dbReference>
<dbReference type="Proteomes" id="UP000199245">
    <property type="component" value="Unassembled WGS sequence"/>
</dbReference>
<dbReference type="NCBIfam" id="NF005072">
    <property type="entry name" value="PRK06490.1"/>
    <property type="match status" value="1"/>
</dbReference>
<dbReference type="FunFam" id="3.40.50.880:FF:000033">
    <property type="entry name" value="Glutamine amidotransferase class-I"/>
    <property type="match status" value="1"/>
</dbReference>
<dbReference type="InterPro" id="IPR029062">
    <property type="entry name" value="Class_I_gatase-like"/>
</dbReference>
<accession>A0A1G7GC66</accession>
<dbReference type="SUPFAM" id="SSF52317">
    <property type="entry name" value="Class I glutamine amidotransferase-like"/>
    <property type="match status" value="1"/>
</dbReference>
<dbReference type="Pfam" id="PF00117">
    <property type="entry name" value="GATase"/>
    <property type="match status" value="1"/>
</dbReference>
<evidence type="ECO:0000313" key="3">
    <source>
        <dbReference type="Proteomes" id="UP000199245"/>
    </source>
</evidence>
<name>A0A1G7GC66_9BRAD</name>
<gene>
    <name evidence="2" type="ORF">SAMN05216337_103731</name>
</gene>
<protein>
    <submittedName>
        <fullName evidence="2">GMP synthase (Glutamine-hydrolysing)</fullName>
    </submittedName>
</protein>
<dbReference type="EMBL" id="FMZW01000037">
    <property type="protein sequence ID" value="SDE85716.1"/>
    <property type="molecule type" value="Genomic_DNA"/>
</dbReference>
<dbReference type="RefSeq" id="WP_229162395.1">
    <property type="nucleotide sequence ID" value="NZ_FMZW01000037.1"/>
</dbReference>